<dbReference type="GO" id="GO:0009252">
    <property type="term" value="P:peptidoglycan biosynthetic process"/>
    <property type="evidence" value="ECO:0007669"/>
    <property type="project" value="UniProtKB-UniPathway"/>
</dbReference>
<dbReference type="Gene3D" id="1.10.101.10">
    <property type="entry name" value="PGBD-like superfamily/PGBD"/>
    <property type="match status" value="1"/>
</dbReference>
<dbReference type="Pfam" id="PF01471">
    <property type="entry name" value="PG_binding_1"/>
    <property type="match status" value="1"/>
</dbReference>
<comment type="caution">
    <text evidence="9">The sequence shown here is derived from an EMBL/GenBank/DDBJ whole genome shotgun (WGS) entry which is preliminary data.</text>
</comment>
<dbReference type="InterPro" id="IPR038063">
    <property type="entry name" value="Transpep_catalytic_dom"/>
</dbReference>
<dbReference type="InterPro" id="IPR002477">
    <property type="entry name" value="Peptidoglycan-bd-like"/>
</dbReference>
<evidence type="ECO:0000256" key="3">
    <source>
        <dbReference type="ARBA" id="ARBA00022679"/>
    </source>
</evidence>
<evidence type="ECO:0000256" key="5">
    <source>
        <dbReference type="ARBA" id="ARBA00022984"/>
    </source>
</evidence>
<evidence type="ECO:0000256" key="4">
    <source>
        <dbReference type="ARBA" id="ARBA00022960"/>
    </source>
</evidence>
<protein>
    <submittedName>
        <fullName evidence="9">Murein L,D-transpeptidase YcbB/YkuD</fullName>
    </submittedName>
</protein>
<accession>A0A4R6VTL6</accession>
<evidence type="ECO:0000259" key="8">
    <source>
        <dbReference type="PROSITE" id="PS52029"/>
    </source>
</evidence>
<feature type="active site" description="Nucleophile" evidence="7">
    <location>
        <position position="504"/>
    </location>
</feature>
<feature type="active site" description="Proton donor/acceptor" evidence="7">
    <location>
        <position position="485"/>
    </location>
</feature>
<evidence type="ECO:0000256" key="2">
    <source>
        <dbReference type="ARBA" id="ARBA00005992"/>
    </source>
</evidence>
<dbReference type="Proteomes" id="UP000295391">
    <property type="component" value="Unassembled WGS sequence"/>
</dbReference>
<keyword evidence="4 7" id="KW-0133">Cell shape</keyword>
<dbReference type="InterPro" id="IPR005490">
    <property type="entry name" value="LD_TPept_cat_dom"/>
</dbReference>
<dbReference type="Pfam" id="PF20142">
    <property type="entry name" value="Scaffold"/>
    <property type="match status" value="1"/>
</dbReference>
<dbReference type="GO" id="GO:0004180">
    <property type="term" value="F:carboxypeptidase activity"/>
    <property type="evidence" value="ECO:0007669"/>
    <property type="project" value="UniProtKB-ARBA"/>
</dbReference>
<dbReference type="Pfam" id="PF03734">
    <property type="entry name" value="YkuD"/>
    <property type="match status" value="1"/>
</dbReference>
<evidence type="ECO:0000256" key="6">
    <source>
        <dbReference type="ARBA" id="ARBA00023316"/>
    </source>
</evidence>
<dbReference type="GO" id="GO:0016740">
    <property type="term" value="F:transferase activity"/>
    <property type="evidence" value="ECO:0007669"/>
    <property type="project" value="UniProtKB-KW"/>
</dbReference>
<keyword evidence="3" id="KW-0808">Transferase</keyword>
<evidence type="ECO:0000313" key="10">
    <source>
        <dbReference type="Proteomes" id="UP000295391"/>
    </source>
</evidence>
<evidence type="ECO:0000313" key="9">
    <source>
        <dbReference type="EMBL" id="TDQ67419.1"/>
    </source>
</evidence>
<dbReference type="InterPro" id="IPR045380">
    <property type="entry name" value="LD_TPept_scaffold_dom"/>
</dbReference>
<keyword evidence="10" id="KW-1185">Reference proteome</keyword>
<evidence type="ECO:0000256" key="7">
    <source>
        <dbReference type="PROSITE-ProRule" id="PRU01373"/>
    </source>
</evidence>
<dbReference type="PROSITE" id="PS52029">
    <property type="entry name" value="LD_TPASE"/>
    <property type="match status" value="1"/>
</dbReference>
<comment type="pathway">
    <text evidence="1 7">Cell wall biogenesis; peptidoglycan biosynthesis.</text>
</comment>
<dbReference type="SUPFAM" id="SSF141523">
    <property type="entry name" value="L,D-transpeptidase catalytic domain-like"/>
    <property type="match status" value="1"/>
</dbReference>
<sequence>MLGRDQLVVGHICWNSIRKTTTNKVAGLKGIEMRGFKLGILAATAFALLPLSATQAQQVININGVEATRVVIGPATSPLAKTIKAGLKADYYDASAGSSAWKSAQKLYYFYGERNFEPLWLDLDGDKIAFSDKAEAIIELFKKAELEGLRPSDYLTDALDLTNIENEPERLAALETEFSQSAIRYAQHAAGGRINPRSVSNSITLSPTRIDGAKMLIDLVQSSDPANLLYSLHPTHREFVALRDELAKKLDGVEEEQIIIPNGQLLKLGRTDDRLSLLRTRLETPAEDPANELVYDQAMVDAVKEFQSSLGLVPDGVVGPATVAALNGANGASAEDIIANMERWRWMPKNLGEFFVFVNVPEFRLEVRSGETVRHATRVVVGKPKHATPIFSDEIEHVVVNPYWNVPLSITKNELLPASNGNPGYFAARNYELLSGGRVINASSVDWANVNPSNPPFRIRQRPGRGNALGQIKFLFPNQHAVYLHDTPSKSLFSRSYRAFSHGCVRVHNPLEFADALLAFEPDLSLSKIKSMFGSTEKWNNLKRHVPVHISYFTLRVSGDGTIRSYGDVYGHHQRLINLLKS</sequence>
<comment type="similarity">
    <text evidence="2">Belongs to the YkuD family.</text>
</comment>
<dbReference type="SUPFAM" id="SSF47090">
    <property type="entry name" value="PGBD-like"/>
    <property type="match status" value="1"/>
</dbReference>
<proteinExistence type="inferred from homology"/>
<dbReference type="Gene3D" id="2.40.440.10">
    <property type="entry name" value="L,D-transpeptidase catalytic domain-like"/>
    <property type="match status" value="1"/>
</dbReference>
<dbReference type="UniPathway" id="UPA00219"/>
<dbReference type="InterPro" id="IPR036366">
    <property type="entry name" value="PGBDSf"/>
</dbReference>
<feature type="domain" description="L,D-TPase catalytic" evidence="8">
    <location>
        <begin position="354"/>
        <end position="532"/>
    </location>
</feature>
<dbReference type="InterPro" id="IPR036365">
    <property type="entry name" value="PGBD-like_sf"/>
</dbReference>
<dbReference type="InterPro" id="IPR052905">
    <property type="entry name" value="LD-transpeptidase_YkuD-like"/>
</dbReference>
<dbReference type="EMBL" id="SNYR01000001">
    <property type="protein sequence ID" value="TDQ67419.1"/>
    <property type="molecule type" value="Genomic_DNA"/>
</dbReference>
<keyword evidence="6 7" id="KW-0961">Cell wall biogenesis/degradation</keyword>
<dbReference type="PANTHER" id="PTHR41533:SF2">
    <property type="entry name" value="BLR7131 PROTEIN"/>
    <property type="match status" value="1"/>
</dbReference>
<dbReference type="GO" id="GO:0008360">
    <property type="term" value="P:regulation of cell shape"/>
    <property type="evidence" value="ECO:0007669"/>
    <property type="project" value="UniProtKB-UniRule"/>
</dbReference>
<evidence type="ECO:0000256" key="1">
    <source>
        <dbReference type="ARBA" id="ARBA00004752"/>
    </source>
</evidence>
<keyword evidence="5 7" id="KW-0573">Peptidoglycan synthesis</keyword>
<name>A0A4R6VTL6_9HYPH</name>
<dbReference type="GO" id="GO:0071555">
    <property type="term" value="P:cell wall organization"/>
    <property type="evidence" value="ECO:0007669"/>
    <property type="project" value="UniProtKB-UniRule"/>
</dbReference>
<reference evidence="9 10" key="1">
    <citation type="submission" date="2019-03" db="EMBL/GenBank/DDBJ databases">
        <title>Genomic Encyclopedia of Type Strains, Phase III (KMG-III): the genomes of soil and plant-associated and newly described type strains.</title>
        <authorList>
            <person name="Whitman W."/>
        </authorList>
    </citation>
    <scope>NUCLEOTIDE SEQUENCE [LARGE SCALE GENOMIC DNA]</scope>
    <source>
        <strain evidence="9 10">CGMCC 1.7002</strain>
    </source>
</reference>
<dbReference type="AlphaFoldDB" id="A0A4R6VTL6"/>
<gene>
    <name evidence="9" type="ORF">ATL17_1432</name>
</gene>
<dbReference type="PANTHER" id="PTHR41533">
    <property type="entry name" value="L,D-TRANSPEPTIDASE HI_1667-RELATED"/>
    <property type="match status" value="1"/>
</dbReference>
<dbReference type="OrthoDB" id="9778545at2"/>
<dbReference type="CDD" id="cd16913">
    <property type="entry name" value="YkuD_like"/>
    <property type="match status" value="1"/>
</dbReference>
<organism evidence="9 10">
    <name type="scientific">Maritalea mobilis</name>
    <dbReference type="NCBI Taxonomy" id="483324"/>
    <lineage>
        <taxon>Bacteria</taxon>
        <taxon>Pseudomonadati</taxon>
        <taxon>Pseudomonadota</taxon>
        <taxon>Alphaproteobacteria</taxon>
        <taxon>Hyphomicrobiales</taxon>
        <taxon>Devosiaceae</taxon>
        <taxon>Maritalea</taxon>
    </lineage>
</organism>